<keyword evidence="9" id="KW-0539">Nucleus</keyword>
<dbReference type="Pfam" id="PF01424">
    <property type="entry name" value="R3H"/>
    <property type="match status" value="1"/>
</dbReference>
<dbReference type="InterPro" id="IPR001841">
    <property type="entry name" value="Znf_RING"/>
</dbReference>
<organism evidence="13 14">
    <name type="scientific">Trichuris trichiura</name>
    <name type="common">Whipworm</name>
    <name type="synonym">Trichocephalus trichiurus</name>
    <dbReference type="NCBI Taxonomy" id="36087"/>
    <lineage>
        <taxon>Eukaryota</taxon>
        <taxon>Metazoa</taxon>
        <taxon>Ecdysozoa</taxon>
        <taxon>Nematoda</taxon>
        <taxon>Enoplea</taxon>
        <taxon>Dorylaimia</taxon>
        <taxon>Trichinellida</taxon>
        <taxon>Trichuridae</taxon>
        <taxon>Trichuris</taxon>
    </lineage>
</organism>
<dbReference type="GO" id="GO:0008270">
    <property type="term" value="F:zinc ion binding"/>
    <property type="evidence" value="ECO:0007669"/>
    <property type="project" value="UniProtKB-KW"/>
</dbReference>
<dbReference type="SMART" id="SM00438">
    <property type="entry name" value="ZnF_NFX"/>
    <property type="match status" value="8"/>
</dbReference>
<comment type="similarity">
    <text evidence="2">Belongs to the NFX1 family.</text>
</comment>
<evidence type="ECO:0000256" key="11">
    <source>
        <dbReference type="SAM" id="SignalP"/>
    </source>
</evidence>
<keyword evidence="6" id="KW-0862">Zinc</keyword>
<keyword evidence="7" id="KW-0805">Transcription regulation</keyword>
<keyword evidence="11" id="KW-0732">Signal</keyword>
<keyword evidence="8" id="KW-0804">Transcription</keyword>
<proteinExistence type="inferred from homology"/>
<evidence type="ECO:0000256" key="3">
    <source>
        <dbReference type="ARBA" id="ARBA00022723"/>
    </source>
</evidence>
<dbReference type="PANTHER" id="PTHR12360">
    <property type="entry name" value="NUCLEAR TRANSCRIPTION FACTOR, X-BOX BINDING 1 NFX1"/>
    <property type="match status" value="1"/>
</dbReference>
<keyword evidence="5 10" id="KW-0863">Zinc-finger</keyword>
<name>A0A077Z8V4_TRITR</name>
<feature type="chain" id="PRO_5001728516" evidence="11">
    <location>
        <begin position="21"/>
        <end position="704"/>
    </location>
</feature>
<dbReference type="PANTHER" id="PTHR12360:SF12">
    <property type="entry name" value="TRANSCRIPTIONAL REPRESSOR NF-X1"/>
    <property type="match status" value="1"/>
</dbReference>
<evidence type="ECO:0000256" key="9">
    <source>
        <dbReference type="ARBA" id="ARBA00023242"/>
    </source>
</evidence>
<dbReference type="AlphaFoldDB" id="A0A077Z8V4"/>
<dbReference type="Proteomes" id="UP000030665">
    <property type="component" value="Unassembled WGS sequence"/>
</dbReference>
<dbReference type="InterPro" id="IPR036867">
    <property type="entry name" value="R3H_dom_sf"/>
</dbReference>
<evidence type="ECO:0000313" key="13">
    <source>
        <dbReference type="EMBL" id="CDW56088.1"/>
    </source>
</evidence>
<dbReference type="GO" id="GO:0005634">
    <property type="term" value="C:nucleus"/>
    <property type="evidence" value="ECO:0007669"/>
    <property type="project" value="UniProtKB-SubCell"/>
</dbReference>
<evidence type="ECO:0000313" key="14">
    <source>
        <dbReference type="Proteomes" id="UP000030665"/>
    </source>
</evidence>
<evidence type="ECO:0000256" key="7">
    <source>
        <dbReference type="ARBA" id="ARBA00023015"/>
    </source>
</evidence>
<evidence type="ECO:0000256" key="6">
    <source>
        <dbReference type="ARBA" id="ARBA00022833"/>
    </source>
</evidence>
<dbReference type="OrthoDB" id="6512771at2759"/>
<reference evidence="13" key="2">
    <citation type="submission" date="2014-03" db="EMBL/GenBank/DDBJ databases">
        <title>The whipworm genome and dual-species transcriptomics of an intimate host-pathogen interaction.</title>
        <authorList>
            <person name="Foth B.J."/>
            <person name="Tsai I.J."/>
            <person name="Reid A.J."/>
            <person name="Bancroft A.J."/>
            <person name="Nichol S."/>
            <person name="Tracey A."/>
            <person name="Holroyd N."/>
            <person name="Cotton J.A."/>
            <person name="Stanley E.J."/>
            <person name="Zarowiecki M."/>
            <person name="Liu J.Z."/>
            <person name="Huckvale T."/>
            <person name="Cooper P.J."/>
            <person name="Grencis R.K."/>
            <person name="Berriman M."/>
        </authorList>
    </citation>
    <scope>NUCLEOTIDE SEQUENCE [LARGE SCALE GENOMIC DNA]</scope>
</reference>
<dbReference type="PROSITE" id="PS50089">
    <property type="entry name" value="ZF_RING_2"/>
    <property type="match status" value="1"/>
</dbReference>
<keyword evidence="14" id="KW-1185">Reference proteome</keyword>
<evidence type="ECO:0000259" key="12">
    <source>
        <dbReference type="PROSITE" id="PS50089"/>
    </source>
</evidence>
<feature type="domain" description="RING-type" evidence="12">
    <location>
        <begin position="20"/>
        <end position="70"/>
    </location>
</feature>
<dbReference type="GO" id="GO:0000977">
    <property type="term" value="F:RNA polymerase II transcription regulatory region sequence-specific DNA binding"/>
    <property type="evidence" value="ECO:0007669"/>
    <property type="project" value="TreeGrafter"/>
</dbReference>
<dbReference type="GO" id="GO:0000122">
    <property type="term" value="P:negative regulation of transcription by RNA polymerase II"/>
    <property type="evidence" value="ECO:0007669"/>
    <property type="project" value="TreeGrafter"/>
</dbReference>
<evidence type="ECO:0000256" key="10">
    <source>
        <dbReference type="PROSITE-ProRule" id="PRU00175"/>
    </source>
</evidence>
<dbReference type="InterPro" id="IPR034078">
    <property type="entry name" value="NFX1_fam"/>
</dbReference>
<evidence type="ECO:0000256" key="4">
    <source>
        <dbReference type="ARBA" id="ARBA00022737"/>
    </source>
</evidence>
<dbReference type="SUPFAM" id="SSF82708">
    <property type="entry name" value="R3H domain"/>
    <property type="match status" value="1"/>
</dbReference>
<keyword evidence="3" id="KW-0479">Metal-binding</keyword>
<dbReference type="EMBL" id="HG806007">
    <property type="protein sequence ID" value="CDW56088.1"/>
    <property type="molecule type" value="Genomic_DNA"/>
</dbReference>
<gene>
    <name evidence="13" type="ORF">TTRE_0000436201</name>
</gene>
<accession>A0A077Z8V4</accession>
<evidence type="ECO:0000256" key="2">
    <source>
        <dbReference type="ARBA" id="ARBA00007269"/>
    </source>
</evidence>
<keyword evidence="4" id="KW-0677">Repeat</keyword>
<dbReference type="InterPro" id="IPR000967">
    <property type="entry name" value="Znf_NFX1"/>
</dbReference>
<feature type="signal peptide" evidence="11">
    <location>
        <begin position="1"/>
        <end position="20"/>
    </location>
</feature>
<dbReference type="STRING" id="36087.A0A077Z8V4"/>
<reference evidence="13" key="1">
    <citation type="submission" date="2014-01" db="EMBL/GenBank/DDBJ databases">
        <authorList>
            <person name="Aslett M."/>
        </authorList>
    </citation>
    <scope>NUCLEOTIDE SEQUENCE</scope>
</reference>
<dbReference type="SUPFAM" id="SSF57850">
    <property type="entry name" value="RING/U-box"/>
    <property type="match status" value="1"/>
</dbReference>
<evidence type="ECO:0000256" key="8">
    <source>
        <dbReference type="ARBA" id="ARBA00023163"/>
    </source>
</evidence>
<protein>
    <submittedName>
        <fullName evidence="13">Protein shuttle craft</fullName>
    </submittedName>
</protein>
<sequence>MVFCIVGLLTQAILMDELECRICLEIVKAEDPIWSCSLCFNIFHFACVKHWTSSSVEQADPSVAPCPTCQASIDASSLKAKCFCGKVEAPILRSDPKAVPHSCGSVCGLGICVHLCPLICHPGSCPPCGDSVELSCFCSTTKRVMDCQTAEPFSVPIQVANVHSLRSCGHPCGRKRRCGVHSCRSRCHPGDCPPCKMDPSVVQTCPCGFTSLKSLGVERKACTDPVPTCNFICSCVLPCSLPDKPHLCQRKCHHGPCSCDLTTFEHCRCGSSFRSVKCSTVLSRGMICRRELWTCRVVCGKRLSCGKHVCKTFCCIYAEHLCRQECGRPLSCGRHTCAAYCHEPPCGQCTFFSHVPVRCTCGQTVFSPPVPCGARPTCNLPCNRPHGCTHEPDHLCHYEASCPPCVVLTEKRCAGGHMVKKVPCSLSYWNCRTVCGKRRASCEHTCQRLCHIGDCLEESRRCDLPCLKARPSCGHPCALPCHNSSECPETPCEADVSCRLLLSLMRLRRRVISSNEFSKLLQNFKSSTKADVISARVFSFAILYECDDECARLSRCRRLAEALGIERSNKPLFPTNYSKFMRGYFVSNSDFVLRVERELCKLVETANQVFCRLSAQARKNGTKSYHFPPMSLDRRRFISEYAKVFSMETATYDQGSQCSVTVYCKMLVYFSNCSSIREFDSSLFCCAYLIYIFQRKRTQTNAAS</sequence>
<comment type="subcellular location">
    <subcellularLocation>
        <location evidence="1">Nucleus</location>
    </subcellularLocation>
</comment>
<evidence type="ECO:0000256" key="5">
    <source>
        <dbReference type="ARBA" id="ARBA00022771"/>
    </source>
</evidence>
<dbReference type="CDD" id="cd06008">
    <property type="entry name" value="NF-X1-zinc-finger"/>
    <property type="match status" value="3"/>
</dbReference>
<dbReference type="InterPro" id="IPR001374">
    <property type="entry name" value="R3H_dom"/>
</dbReference>
<evidence type="ECO:0000256" key="1">
    <source>
        <dbReference type="ARBA" id="ARBA00004123"/>
    </source>
</evidence>
<dbReference type="GO" id="GO:0000981">
    <property type="term" value="F:DNA-binding transcription factor activity, RNA polymerase II-specific"/>
    <property type="evidence" value="ECO:0007669"/>
    <property type="project" value="TreeGrafter"/>
</dbReference>